<dbReference type="EMBL" id="BK016087">
    <property type="protein sequence ID" value="DAF93845.1"/>
    <property type="molecule type" value="Genomic_DNA"/>
</dbReference>
<sequence>MTVWRLAFVVCYTFLRTANKVNTRIFSYAFRRCNKRMLSPSCFPTRINPTCSRNRHEGDSVQSI</sequence>
<organism evidence="1">
    <name type="scientific">Siphoviridae sp. ct0eR1</name>
    <dbReference type="NCBI Taxonomy" id="2825297"/>
    <lineage>
        <taxon>Viruses</taxon>
        <taxon>Duplodnaviria</taxon>
        <taxon>Heunggongvirae</taxon>
        <taxon>Uroviricota</taxon>
        <taxon>Caudoviricetes</taxon>
    </lineage>
</organism>
<name>A0A8S5UH85_9CAUD</name>
<protein>
    <submittedName>
        <fullName evidence="1">Uncharacterized protein</fullName>
    </submittedName>
</protein>
<proteinExistence type="predicted"/>
<reference evidence="1" key="1">
    <citation type="journal article" date="2021" name="Proc. Natl. Acad. Sci. U.S.A.">
        <title>A Catalog of Tens of Thousands of Viruses from Human Metagenomes Reveals Hidden Associations with Chronic Diseases.</title>
        <authorList>
            <person name="Tisza M.J."/>
            <person name="Buck C.B."/>
        </authorList>
    </citation>
    <scope>NUCLEOTIDE SEQUENCE</scope>
    <source>
        <strain evidence="1">Ct0eR1</strain>
    </source>
</reference>
<evidence type="ECO:0000313" key="1">
    <source>
        <dbReference type="EMBL" id="DAF93845.1"/>
    </source>
</evidence>
<accession>A0A8S5UH85</accession>